<evidence type="ECO:0000313" key="3">
    <source>
        <dbReference type="EMBL" id="OAX41513.1"/>
    </source>
</evidence>
<dbReference type="EMBL" id="KV448178">
    <property type="protein sequence ID" value="OAX41513.1"/>
    <property type="molecule type" value="Genomic_DNA"/>
</dbReference>
<keyword evidence="4" id="KW-1185">Reference proteome</keyword>
<feature type="compositionally biased region" description="Basic and acidic residues" evidence="1">
    <location>
        <begin position="136"/>
        <end position="145"/>
    </location>
</feature>
<feature type="compositionally biased region" description="Basic and acidic residues" evidence="1">
    <location>
        <begin position="87"/>
        <end position="104"/>
    </location>
</feature>
<feature type="compositionally biased region" description="Low complexity" evidence="1">
    <location>
        <begin position="113"/>
        <end position="127"/>
    </location>
</feature>
<evidence type="ECO:0000256" key="2">
    <source>
        <dbReference type="SAM" id="SignalP"/>
    </source>
</evidence>
<gene>
    <name evidence="3" type="ORF">K503DRAFT_767589</name>
</gene>
<sequence length="145" mass="16346">MVDRGSYQVTIVLSPLLLMTYPGTVESEGETRQWDLGAHTRCIYDMMKPVENEAVEEKHEEEEGKELQHELYGHDRGRPPMLRKKKSSYDLRDIFQHQETEASKTKVSSLVASNPSSPDGSKVSSPSTETPTQQHAGKDETQDGR</sequence>
<feature type="compositionally biased region" description="Basic and acidic residues" evidence="1">
    <location>
        <begin position="52"/>
        <end position="78"/>
    </location>
</feature>
<name>A0A1B7N9I2_9AGAM</name>
<feature type="signal peptide" evidence="2">
    <location>
        <begin position="1"/>
        <end position="27"/>
    </location>
</feature>
<evidence type="ECO:0000256" key="1">
    <source>
        <dbReference type="SAM" id="MobiDB-lite"/>
    </source>
</evidence>
<dbReference type="Proteomes" id="UP000092154">
    <property type="component" value="Unassembled WGS sequence"/>
</dbReference>
<evidence type="ECO:0000313" key="4">
    <source>
        <dbReference type="Proteomes" id="UP000092154"/>
    </source>
</evidence>
<dbReference type="AlphaFoldDB" id="A0A1B7N9I2"/>
<protein>
    <submittedName>
        <fullName evidence="3">Uncharacterized protein</fullName>
    </submittedName>
</protein>
<dbReference type="InParanoid" id="A0A1B7N9I2"/>
<dbReference type="OrthoDB" id="2684561at2759"/>
<accession>A0A1B7N9I2</accession>
<keyword evidence="2" id="KW-0732">Signal</keyword>
<organism evidence="3 4">
    <name type="scientific">Rhizopogon vinicolor AM-OR11-026</name>
    <dbReference type="NCBI Taxonomy" id="1314800"/>
    <lineage>
        <taxon>Eukaryota</taxon>
        <taxon>Fungi</taxon>
        <taxon>Dikarya</taxon>
        <taxon>Basidiomycota</taxon>
        <taxon>Agaricomycotina</taxon>
        <taxon>Agaricomycetes</taxon>
        <taxon>Agaricomycetidae</taxon>
        <taxon>Boletales</taxon>
        <taxon>Suillineae</taxon>
        <taxon>Rhizopogonaceae</taxon>
        <taxon>Rhizopogon</taxon>
    </lineage>
</organism>
<feature type="region of interest" description="Disordered" evidence="1">
    <location>
        <begin position="52"/>
        <end position="145"/>
    </location>
</feature>
<reference evidence="3 4" key="1">
    <citation type="submission" date="2016-06" db="EMBL/GenBank/DDBJ databases">
        <title>Comparative genomics of the ectomycorrhizal sister species Rhizopogon vinicolor and Rhizopogon vesiculosus (Basidiomycota: Boletales) reveals a divergence of the mating type B locus.</title>
        <authorList>
            <consortium name="DOE Joint Genome Institute"/>
            <person name="Mujic A.B."/>
            <person name="Kuo A."/>
            <person name="Tritt A."/>
            <person name="Lipzen A."/>
            <person name="Chen C."/>
            <person name="Johnson J."/>
            <person name="Sharma A."/>
            <person name="Barry K."/>
            <person name="Grigoriev I.V."/>
            <person name="Spatafora J.W."/>
        </authorList>
    </citation>
    <scope>NUCLEOTIDE SEQUENCE [LARGE SCALE GENOMIC DNA]</scope>
    <source>
        <strain evidence="3 4">AM-OR11-026</strain>
    </source>
</reference>
<proteinExistence type="predicted"/>
<feature type="chain" id="PRO_5008597883" evidence="2">
    <location>
        <begin position="28"/>
        <end position="145"/>
    </location>
</feature>